<dbReference type="Pfam" id="PF10087">
    <property type="entry name" value="DUF2325"/>
    <property type="match status" value="1"/>
</dbReference>
<comment type="similarity">
    <text evidence="1">Belongs to the UPF0751 family.</text>
</comment>
<evidence type="ECO:0000313" key="2">
    <source>
        <dbReference type="EMBL" id="EIJ44325.1"/>
    </source>
</evidence>
<dbReference type="InterPro" id="IPR016772">
    <property type="entry name" value="UCP020408"/>
</dbReference>
<dbReference type="HOGENOM" id="CLU_151785_0_0_6"/>
<proteinExistence type="inferred from homology"/>
<evidence type="ECO:0008006" key="4">
    <source>
        <dbReference type="Google" id="ProtNLM"/>
    </source>
</evidence>
<dbReference type="EMBL" id="JH600070">
    <property type="protein sequence ID" value="EIJ44325.1"/>
    <property type="molecule type" value="Genomic_DNA"/>
</dbReference>
<dbReference type="RefSeq" id="WP_002692295.1">
    <property type="nucleotide sequence ID" value="NZ_JH600070.1"/>
</dbReference>
<keyword evidence="3" id="KW-1185">Reference proteome</keyword>
<dbReference type="eggNOG" id="COG4378">
    <property type="taxonomic scope" value="Bacteria"/>
</dbReference>
<evidence type="ECO:0000256" key="1">
    <source>
        <dbReference type="ARBA" id="ARBA00007189"/>
    </source>
</evidence>
<evidence type="ECO:0000313" key="3">
    <source>
        <dbReference type="Proteomes" id="UP000005744"/>
    </source>
</evidence>
<name>I3CL32_9GAMM</name>
<dbReference type="AlphaFoldDB" id="I3CL32"/>
<accession>I3CL32</accession>
<protein>
    <recommendedName>
        <fullName evidence="4">DUF2325 domain-containing protein</fullName>
    </recommendedName>
</protein>
<reference evidence="2 3" key="1">
    <citation type="submission" date="2011-11" db="EMBL/GenBank/DDBJ databases">
        <title>Improved High-Quality Draft sequence of Beggiatoa alba B18lD.</title>
        <authorList>
            <consortium name="US DOE Joint Genome Institute"/>
            <person name="Lucas S."/>
            <person name="Han J."/>
            <person name="Lapidus A."/>
            <person name="Cheng J.-F."/>
            <person name="Goodwin L."/>
            <person name="Pitluck S."/>
            <person name="Peters L."/>
            <person name="Mikhailova N."/>
            <person name="Held B."/>
            <person name="Detter J.C."/>
            <person name="Han C."/>
            <person name="Tapia R."/>
            <person name="Land M."/>
            <person name="Hauser L."/>
            <person name="Kyrpides N."/>
            <person name="Ivanova N."/>
            <person name="Pagani I."/>
            <person name="Samuel K."/>
            <person name="Teske A."/>
            <person name="Mueller J."/>
            <person name="Woyke T."/>
        </authorList>
    </citation>
    <scope>NUCLEOTIDE SEQUENCE [LARGE SCALE GENOMIC DNA]</scope>
    <source>
        <strain evidence="2 3">B18LD</strain>
    </source>
</reference>
<sequence length="111" mass="12436">MVILVGADRLGNIENVLKERGLSDYRHITGRCPKAQKCSNTCWAKADLMILFTDFVGHNVMRNFRQQAKDQQIPFIACKRSVCDLARCLDKCGYVPKAACGSMHCPCGKQQ</sequence>
<dbReference type="PIRSF" id="PIRSF020408">
    <property type="entry name" value="UCP020408"/>
    <property type="match status" value="1"/>
</dbReference>
<dbReference type="STRING" id="395493.BegalDRAFT_3515"/>
<gene>
    <name evidence="2" type="ORF">BegalDRAFT_3515</name>
</gene>
<organism evidence="2 3">
    <name type="scientific">Beggiatoa alba B18LD</name>
    <dbReference type="NCBI Taxonomy" id="395493"/>
    <lineage>
        <taxon>Bacteria</taxon>
        <taxon>Pseudomonadati</taxon>
        <taxon>Pseudomonadota</taxon>
        <taxon>Gammaproteobacteria</taxon>
        <taxon>Thiotrichales</taxon>
        <taxon>Thiotrichaceae</taxon>
        <taxon>Beggiatoa</taxon>
    </lineage>
</organism>
<dbReference type="Proteomes" id="UP000005744">
    <property type="component" value="Unassembled WGS sequence"/>
</dbReference>